<dbReference type="InterPro" id="IPR027417">
    <property type="entry name" value="P-loop_NTPase"/>
</dbReference>
<gene>
    <name evidence="4" type="ORF">F8566_22315</name>
</gene>
<organism evidence="4 5">
    <name type="scientific">Actinomadura rudentiformis</name>
    <dbReference type="NCBI Taxonomy" id="359158"/>
    <lineage>
        <taxon>Bacteria</taxon>
        <taxon>Bacillati</taxon>
        <taxon>Actinomycetota</taxon>
        <taxon>Actinomycetes</taxon>
        <taxon>Streptosporangiales</taxon>
        <taxon>Thermomonosporaceae</taxon>
        <taxon>Actinomadura</taxon>
    </lineage>
</organism>
<evidence type="ECO:0000256" key="2">
    <source>
        <dbReference type="ARBA" id="ARBA00022840"/>
    </source>
</evidence>
<dbReference type="SUPFAM" id="SSF46894">
    <property type="entry name" value="C-terminal effector domain of the bipartite response regulators"/>
    <property type="match status" value="1"/>
</dbReference>
<proteinExistence type="predicted"/>
<dbReference type="Gene3D" id="1.10.10.10">
    <property type="entry name" value="Winged helix-like DNA-binding domain superfamily/Winged helix DNA-binding domain"/>
    <property type="match status" value="1"/>
</dbReference>
<dbReference type="EMBL" id="WBMT01000010">
    <property type="protein sequence ID" value="KAB2346930.1"/>
    <property type="molecule type" value="Genomic_DNA"/>
</dbReference>
<dbReference type="AlphaFoldDB" id="A0A6H9YMA3"/>
<accession>A0A6H9YMA3</accession>
<dbReference type="GO" id="GO:0006355">
    <property type="term" value="P:regulation of DNA-templated transcription"/>
    <property type="evidence" value="ECO:0007669"/>
    <property type="project" value="InterPro"/>
</dbReference>
<sequence length="901" mass="96684">MLYGREKEQEAIARLLDDARAGRAGVLFLRGEAGIGKSALLEYAAVTAQMRLLRVSGVESEASLPFAALHLLLRPVIDRVRAMPARQAEALTAAFGMADDAAPAERYLIGIATLNLLIELSADGPVLCLVDDAQWLDRESADTLAFVARRLHAEPVVMVLAARDEPIPFPAADVPELRLGGLSRAMADRLLAESTAELPLAVREQIAVEAQGNPLALLELPRILTPEQRAGASSPSAFSLGGGEPVSGQVLAGFRARIAALPDAARTCVLVAALEDTGELVTLTRVLRELGSALDDFAPAERAGLVTVTEGGVRFRHPLVRTAARLSADVAQRMTAHRALARAVDDDRRAWHLAAVTLEPDEEVAAGLEAVAVRARQRGGQATMAAAYARAAELSADPQARRRRLAAGAVAAAAAGLWQRADDLAHRAGLLGPARDPGVAAELARTRSILAFRSGRPLEAARLLQEGVAAIVETDPVTALSMLGQASLYVWGSSTHPDQVPLARRTEELTPRLDGPLDAVRTFNQGMRQLIEGDITMAASAATGLSREESLPFETRLLAATVGLISGDLEGMIELAARLVTECREAGRMGHLAQAMTLLAVAQLLDGRHRAAQASVGEGLRIAEDLGSPYWQDYLTGLAAWLAGVAGEEERCRDLAKRASARQEVWTLGFAWATYTLIVLDLGAGRHESVLRRLDDAVTGPARHAHLWSLASADYVEAAVRLGTPERAGWALARIRALSEAVRQPWVDALLHRCEALLAGSGEGFERALERHRHSGKDFDRARTQLLYGEWLRRHQRRGEARRHLEAALETFDRLGATPWADRAAAELRASGVPVSRHADVLGTLTPQELQVVRLAATGASNREIGAHLFLSPRTVAYHLYKAFPKLGVSSRAELAGRVLT</sequence>
<evidence type="ECO:0000313" key="4">
    <source>
        <dbReference type="EMBL" id="KAB2346930.1"/>
    </source>
</evidence>
<keyword evidence="5" id="KW-1185">Reference proteome</keyword>
<keyword evidence="2" id="KW-0067">ATP-binding</keyword>
<dbReference type="GO" id="GO:0005737">
    <property type="term" value="C:cytoplasm"/>
    <property type="evidence" value="ECO:0007669"/>
    <property type="project" value="TreeGrafter"/>
</dbReference>
<dbReference type="RefSeq" id="WP_151562856.1">
    <property type="nucleotide sequence ID" value="NZ_WBMT01000010.1"/>
</dbReference>
<dbReference type="InterPro" id="IPR041664">
    <property type="entry name" value="AAA_16"/>
</dbReference>
<dbReference type="SUPFAM" id="SSF52540">
    <property type="entry name" value="P-loop containing nucleoside triphosphate hydrolases"/>
    <property type="match status" value="1"/>
</dbReference>
<dbReference type="Pfam" id="PF00196">
    <property type="entry name" value="GerE"/>
    <property type="match status" value="1"/>
</dbReference>
<dbReference type="PANTHER" id="PTHR16305:SF35">
    <property type="entry name" value="TRANSCRIPTIONAL ACTIVATOR DOMAIN"/>
    <property type="match status" value="1"/>
</dbReference>
<keyword evidence="1" id="KW-0547">Nucleotide-binding</keyword>
<dbReference type="GO" id="GO:0004016">
    <property type="term" value="F:adenylate cyclase activity"/>
    <property type="evidence" value="ECO:0007669"/>
    <property type="project" value="TreeGrafter"/>
</dbReference>
<evidence type="ECO:0000256" key="1">
    <source>
        <dbReference type="ARBA" id="ARBA00022741"/>
    </source>
</evidence>
<dbReference type="InterPro" id="IPR000792">
    <property type="entry name" value="Tscrpt_reg_LuxR_C"/>
</dbReference>
<dbReference type="Pfam" id="PF13191">
    <property type="entry name" value="AAA_16"/>
    <property type="match status" value="1"/>
</dbReference>
<dbReference type="Proteomes" id="UP000468735">
    <property type="component" value="Unassembled WGS sequence"/>
</dbReference>
<protein>
    <submittedName>
        <fullName evidence="4">AAA family ATPase</fullName>
    </submittedName>
</protein>
<dbReference type="PROSITE" id="PS50043">
    <property type="entry name" value="HTH_LUXR_2"/>
    <property type="match status" value="1"/>
</dbReference>
<dbReference type="PRINTS" id="PR00038">
    <property type="entry name" value="HTHLUXR"/>
</dbReference>
<comment type="caution">
    <text evidence="4">The sequence shown here is derived from an EMBL/GenBank/DDBJ whole genome shotgun (WGS) entry which is preliminary data.</text>
</comment>
<name>A0A6H9YMA3_9ACTN</name>
<dbReference type="OrthoDB" id="483at2"/>
<dbReference type="InterPro" id="IPR016032">
    <property type="entry name" value="Sig_transdc_resp-reg_C-effctor"/>
</dbReference>
<dbReference type="GO" id="GO:0005524">
    <property type="term" value="F:ATP binding"/>
    <property type="evidence" value="ECO:0007669"/>
    <property type="project" value="UniProtKB-KW"/>
</dbReference>
<dbReference type="InterPro" id="IPR036388">
    <property type="entry name" value="WH-like_DNA-bd_sf"/>
</dbReference>
<dbReference type="CDD" id="cd06170">
    <property type="entry name" value="LuxR_C_like"/>
    <property type="match status" value="1"/>
</dbReference>
<reference evidence="4 5" key="1">
    <citation type="submission" date="2019-09" db="EMBL/GenBank/DDBJ databases">
        <title>Actinomadura physcomitrii sp. nov., a novel actinomycete isolated from moss [Physcomitrium sphaericum (Ludw) Fuernr].</title>
        <authorList>
            <person name="Zhuang X."/>
            <person name="Liu C."/>
        </authorList>
    </citation>
    <scope>NUCLEOTIDE SEQUENCE [LARGE SCALE GENOMIC DNA]</scope>
    <source>
        <strain evidence="4 5">HMC1</strain>
    </source>
</reference>
<evidence type="ECO:0000259" key="3">
    <source>
        <dbReference type="PROSITE" id="PS50043"/>
    </source>
</evidence>
<dbReference type="SMART" id="SM00421">
    <property type="entry name" value="HTH_LUXR"/>
    <property type="match status" value="1"/>
</dbReference>
<dbReference type="GO" id="GO:0003677">
    <property type="term" value="F:DNA binding"/>
    <property type="evidence" value="ECO:0007669"/>
    <property type="project" value="InterPro"/>
</dbReference>
<evidence type="ECO:0000313" key="5">
    <source>
        <dbReference type="Proteomes" id="UP000468735"/>
    </source>
</evidence>
<feature type="domain" description="HTH luxR-type" evidence="3">
    <location>
        <begin position="838"/>
        <end position="901"/>
    </location>
</feature>
<dbReference type="PANTHER" id="PTHR16305">
    <property type="entry name" value="TESTICULAR SOLUBLE ADENYLYL CYCLASE"/>
    <property type="match status" value="1"/>
</dbReference>